<dbReference type="InterPro" id="IPR009057">
    <property type="entry name" value="Homeodomain-like_sf"/>
</dbReference>
<dbReference type="GO" id="GO:0043565">
    <property type="term" value="F:sequence-specific DNA binding"/>
    <property type="evidence" value="ECO:0007669"/>
    <property type="project" value="InterPro"/>
</dbReference>
<protein>
    <recommendedName>
        <fullName evidence="3">HTH araC/xylS-type domain-containing protein</fullName>
    </recommendedName>
</protein>
<dbReference type="EMBL" id="CP025096">
    <property type="protein sequence ID" value="AUD04046.1"/>
    <property type="molecule type" value="Genomic_DNA"/>
</dbReference>
<organism evidence="4 5">
    <name type="scientific">Spirosoma pollinicola</name>
    <dbReference type="NCBI Taxonomy" id="2057025"/>
    <lineage>
        <taxon>Bacteria</taxon>
        <taxon>Pseudomonadati</taxon>
        <taxon>Bacteroidota</taxon>
        <taxon>Cytophagia</taxon>
        <taxon>Cytophagales</taxon>
        <taxon>Cytophagaceae</taxon>
        <taxon>Spirosoma</taxon>
    </lineage>
</organism>
<evidence type="ECO:0000313" key="4">
    <source>
        <dbReference type="EMBL" id="AUD04046.1"/>
    </source>
</evidence>
<dbReference type="KEGG" id="spir:CWM47_20760"/>
<dbReference type="Gene3D" id="1.10.10.60">
    <property type="entry name" value="Homeodomain-like"/>
    <property type="match status" value="1"/>
</dbReference>
<name>A0A2K8Z2D5_9BACT</name>
<dbReference type="PANTHER" id="PTHR47893:SF1">
    <property type="entry name" value="REGULATORY PROTEIN PCHR"/>
    <property type="match status" value="1"/>
</dbReference>
<evidence type="ECO:0000313" key="5">
    <source>
        <dbReference type="Proteomes" id="UP000232883"/>
    </source>
</evidence>
<dbReference type="SMART" id="SM00342">
    <property type="entry name" value="HTH_ARAC"/>
    <property type="match status" value="1"/>
</dbReference>
<dbReference type="OrthoDB" id="799767at2"/>
<accession>A0A2K8Z2D5</accession>
<evidence type="ECO:0000256" key="1">
    <source>
        <dbReference type="ARBA" id="ARBA00023015"/>
    </source>
</evidence>
<proteinExistence type="predicted"/>
<feature type="domain" description="HTH araC/xylS-type" evidence="3">
    <location>
        <begin position="228"/>
        <end position="325"/>
    </location>
</feature>
<evidence type="ECO:0000256" key="2">
    <source>
        <dbReference type="ARBA" id="ARBA00023163"/>
    </source>
</evidence>
<dbReference type="SUPFAM" id="SSF46689">
    <property type="entry name" value="Homeodomain-like"/>
    <property type="match status" value="1"/>
</dbReference>
<sequence length="325" mass="36265">MIIRAKDETGQYAPFESQYQTETDEPAGVMQTRILVPSPIVPWSITDLTSQQIKITHATSQIKQNVILLTEQASPTVDLFVQLSGQSLIRHTDQVDRAYQSGQCNMVYTPAYEGELRLSGPAISTVAVQFSPLFFGQFLDEQVGSLNRLAEGMANGQMQMLAPRNLPVRPAIKSVLHTLLHCPYQGLVKRLFLEAKQIELLALLIDEAQKQPSTRPAGLKAYDVDKLMAAKAWLDEHFLEPVTLFYLARLVGLNDFKLKNGFRILFATTVFGYLSGLRLNHARQLLLDGGHSVADVADIVGYGRADHFSHAFRLYFGYRPSDLKG</sequence>
<dbReference type="InterPro" id="IPR053142">
    <property type="entry name" value="PchR_regulatory_protein"/>
</dbReference>
<dbReference type="RefSeq" id="WP_100990112.1">
    <property type="nucleotide sequence ID" value="NZ_CP025096.1"/>
</dbReference>
<evidence type="ECO:0000259" key="3">
    <source>
        <dbReference type="PROSITE" id="PS01124"/>
    </source>
</evidence>
<dbReference type="PROSITE" id="PS01124">
    <property type="entry name" value="HTH_ARAC_FAMILY_2"/>
    <property type="match status" value="1"/>
</dbReference>
<dbReference type="Proteomes" id="UP000232883">
    <property type="component" value="Chromosome"/>
</dbReference>
<dbReference type="GO" id="GO:0003700">
    <property type="term" value="F:DNA-binding transcription factor activity"/>
    <property type="evidence" value="ECO:0007669"/>
    <property type="project" value="InterPro"/>
</dbReference>
<gene>
    <name evidence="4" type="ORF">CWM47_20760</name>
</gene>
<keyword evidence="5" id="KW-1185">Reference proteome</keyword>
<keyword evidence="2" id="KW-0804">Transcription</keyword>
<dbReference type="AlphaFoldDB" id="A0A2K8Z2D5"/>
<dbReference type="Pfam" id="PF12833">
    <property type="entry name" value="HTH_18"/>
    <property type="match status" value="1"/>
</dbReference>
<keyword evidence="1" id="KW-0805">Transcription regulation</keyword>
<reference evidence="4 5" key="1">
    <citation type="submission" date="2017-11" db="EMBL/GenBank/DDBJ databases">
        <title>Taxonomic description and genome sequences of Spirosoma HA7 sp. nov., isolated from pollen microhabitat of Corylus avellana.</title>
        <authorList>
            <person name="Ambika Manirajan B."/>
            <person name="Suarez C."/>
            <person name="Ratering S."/>
            <person name="Geissler-Plaum R."/>
            <person name="Cardinale M."/>
            <person name="Sylvia S."/>
        </authorList>
    </citation>
    <scope>NUCLEOTIDE SEQUENCE [LARGE SCALE GENOMIC DNA]</scope>
    <source>
        <strain evidence="4 5">HA7</strain>
    </source>
</reference>
<dbReference type="InterPro" id="IPR018060">
    <property type="entry name" value="HTH_AraC"/>
</dbReference>
<dbReference type="PANTHER" id="PTHR47893">
    <property type="entry name" value="REGULATORY PROTEIN PCHR"/>
    <property type="match status" value="1"/>
</dbReference>